<comment type="caution">
    <text evidence="1">The sequence shown here is derived from an EMBL/GenBank/DDBJ whole genome shotgun (WGS) entry which is preliminary data.</text>
</comment>
<sequence>MRHLWCQRSRQTGWNPPDDWWTPSVETLCAAAVERTDMEDGCVRFGRARARSGVSIGATLDDFAALSDVVGWPEPPRRLVNAVARGWVEAGHPQDGCRDPLTGLCTAAYLSTRLGEVYQAADPNAPYATNHQLLVLALDSLTNPWRHTARLIVLGYELRRFFSGGETIALLGRGRIGVLAPARDDLAERAHDLRFGICARHGAHASTVTLPETYEETLTFLDDIGEPRTSS</sequence>
<keyword evidence="2" id="KW-1185">Reference proteome</keyword>
<dbReference type="EMBL" id="RJMB01000005">
    <property type="protein sequence ID" value="RNL85896.1"/>
    <property type="molecule type" value="Genomic_DNA"/>
</dbReference>
<evidence type="ECO:0000313" key="1">
    <source>
        <dbReference type="EMBL" id="RNL85896.1"/>
    </source>
</evidence>
<organism evidence="1 2">
    <name type="scientific">Halostreptopolyspora alba</name>
    <dbReference type="NCBI Taxonomy" id="2487137"/>
    <lineage>
        <taxon>Bacteria</taxon>
        <taxon>Bacillati</taxon>
        <taxon>Actinomycetota</taxon>
        <taxon>Actinomycetes</taxon>
        <taxon>Streptosporangiales</taxon>
        <taxon>Nocardiopsidaceae</taxon>
        <taxon>Halostreptopolyspora</taxon>
    </lineage>
</organism>
<gene>
    <name evidence="1" type="ORF">EFW17_07790</name>
</gene>
<dbReference type="AlphaFoldDB" id="A0A3N0EDI2"/>
<protein>
    <submittedName>
        <fullName evidence="1">Uncharacterized protein</fullName>
    </submittedName>
</protein>
<dbReference type="OrthoDB" id="4936366at2"/>
<reference evidence="1 2" key="1">
    <citation type="submission" date="2018-11" db="EMBL/GenBank/DDBJ databases">
        <title>The genome draft of YIM 96095.</title>
        <authorList>
            <person name="Tang S.-K."/>
            <person name="Chunyu W.-X."/>
            <person name="Feng Y.-Z."/>
        </authorList>
    </citation>
    <scope>NUCLEOTIDE SEQUENCE [LARGE SCALE GENOMIC DNA]</scope>
    <source>
        <strain evidence="1 2">YIM 96095</strain>
    </source>
</reference>
<accession>A0A3N0EDI2</accession>
<proteinExistence type="predicted"/>
<name>A0A3N0EDI2_9ACTN</name>
<evidence type="ECO:0000313" key="2">
    <source>
        <dbReference type="Proteomes" id="UP000269198"/>
    </source>
</evidence>
<dbReference type="Proteomes" id="UP000269198">
    <property type="component" value="Unassembled WGS sequence"/>
</dbReference>